<dbReference type="EMBL" id="CANHGI010000006">
    <property type="protein sequence ID" value="CAI5456594.1"/>
    <property type="molecule type" value="Genomic_DNA"/>
</dbReference>
<proteinExistence type="predicted"/>
<keyword evidence="2" id="KW-1185">Reference proteome</keyword>
<organism evidence="1 2">
    <name type="scientific">Caenorhabditis angaria</name>
    <dbReference type="NCBI Taxonomy" id="860376"/>
    <lineage>
        <taxon>Eukaryota</taxon>
        <taxon>Metazoa</taxon>
        <taxon>Ecdysozoa</taxon>
        <taxon>Nematoda</taxon>
        <taxon>Chromadorea</taxon>
        <taxon>Rhabditida</taxon>
        <taxon>Rhabditina</taxon>
        <taxon>Rhabditomorpha</taxon>
        <taxon>Rhabditoidea</taxon>
        <taxon>Rhabditidae</taxon>
        <taxon>Peloderinae</taxon>
        <taxon>Caenorhabditis</taxon>
    </lineage>
</organism>
<protein>
    <submittedName>
        <fullName evidence="1">Uncharacterized protein</fullName>
    </submittedName>
</protein>
<evidence type="ECO:0000313" key="1">
    <source>
        <dbReference type="EMBL" id="CAI5456594.1"/>
    </source>
</evidence>
<name>A0A9P1N9X5_9PELO</name>
<dbReference type="Proteomes" id="UP001152747">
    <property type="component" value="Unassembled WGS sequence"/>
</dbReference>
<evidence type="ECO:0000313" key="2">
    <source>
        <dbReference type="Proteomes" id="UP001152747"/>
    </source>
</evidence>
<dbReference type="AlphaFoldDB" id="A0A9P1N9X5"/>
<comment type="caution">
    <text evidence="1">The sequence shown here is derived from an EMBL/GenBank/DDBJ whole genome shotgun (WGS) entry which is preliminary data.</text>
</comment>
<sequence>MCQLKVMQQIMEVHLQKNYKKIEYECIRRIIVFLSRRLSQDLMYLGACGDYGFIRHKYRFKNSFEGFPFFETSQVSGCSRICNFY</sequence>
<accession>A0A9P1N9X5</accession>
<gene>
    <name evidence="1" type="ORF">CAMP_LOCUS19231</name>
</gene>
<reference evidence="1" key="1">
    <citation type="submission" date="2022-11" db="EMBL/GenBank/DDBJ databases">
        <authorList>
            <person name="Kikuchi T."/>
        </authorList>
    </citation>
    <scope>NUCLEOTIDE SEQUENCE</scope>
    <source>
        <strain evidence="1">PS1010</strain>
    </source>
</reference>